<evidence type="ECO:0000313" key="2">
    <source>
        <dbReference type="EMBL" id="MPC97309.1"/>
    </source>
</evidence>
<comment type="caution">
    <text evidence="2">The sequence shown here is derived from an EMBL/GenBank/DDBJ whole genome shotgun (WGS) entry which is preliminary data.</text>
</comment>
<reference evidence="2 3" key="1">
    <citation type="submission" date="2019-05" db="EMBL/GenBank/DDBJ databases">
        <title>Another draft genome of Portunus trituberculatus and its Hox gene families provides insights of decapod evolution.</title>
        <authorList>
            <person name="Jeong J.-H."/>
            <person name="Song I."/>
            <person name="Kim S."/>
            <person name="Choi T."/>
            <person name="Kim D."/>
            <person name="Ryu S."/>
            <person name="Kim W."/>
        </authorList>
    </citation>
    <scope>NUCLEOTIDE SEQUENCE [LARGE SCALE GENOMIC DNA]</scope>
    <source>
        <tissue evidence="2">Muscle</tissue>
    </source>
</reference>
<feature type="compositionally biased region" description="Pro residues" evidence="1">
    <location>
        <begin position="27"/>
        <end position="36"/>
    </location>
</feature>
<feature type="compositionally biased region" description="Basic and acidic residues" evidence="1">
    <location>
        <begin position="1"/>
        <end position="18"/>
    </location>
</feature>
<evidence type="ECO:0000256" key="1">
    <source>
        <dbReference type="SAM" id="MobiDB-lite"/>
    </source>
</evidence>
<dbReference type="Proteomes" id="UP000324222">
    <property type="component" value="Unassembled WGS sequence"/>
</dbReference>
<proteinExistence type="predicted"/>
<organism evidence="2 3">
    <name type="scientific">Portunus trituberculatus</name>
    <name type="common">Swimming crab</name>
    <name type="synonym">Neptunus trituberculatus</name>
    <dbReference type="NCBI Taxonomy" id="210409"/>
    <lineage>
        <taxon>Eukaryota</taxon>
        <taxon>Metazoa</taxon>
        <taxon>Ecdysozoa</taxon>
        <taxon>Arthropoda</taxon>
        <taxon>Crustacea</taxon>
        <taxon>Multicrustacea</taxon>
        <taxon>Malacostraca</taxon>
        <taxon>Eumalacostraca</taxon>
        <taxon>Eucarida</taxon>
        <taxon>Decapoda</taxon>
        <taxon>Pleocyemata</taxon>
        <taxon>Brachyura</taxon>
        <taxon>Eubrachyura</taxon>
        <taxon>Portunoidea</taxon>
        <taxon>Portunidae</taxon>
        <taxon>Portuninae</taxon>
        <taxon>Portunus</taxon>
    </lineage>
</organism>
<feature type="compositionally biased region" description="Gly residues" evidence="1">
    <location>
        <begin position="50"/>
        <end position="65"/>
    </location>
</feature>
<evidence type="ECO:0000313" key="3">
    <source>
        <dbReference type="Proteomes" id="UP000324222"/>
    </source>
</evidence>
<name>A0A5B7JR12_PORTR</name>
<protein>
    <submittedName>
        <fullName evidence="2">Uncharacterized protein</fullName>
    </submittedName>
</protein>
<keyword evidence="3" id="KW-1185">Reference proteome</keyword>
<feature type="region of interest" description="Disordered" evidence="1">
    <location>
        <begin position="1"/>
        <end position="88"/>
    </location>
</feature>
<dbReference type="AlphaFoldDB" id="A0A5B7JR12"/>
<accession>A0A5B7JR12</accession>
<dbReference type="EMBL" id="VSRR010109371">
    <property type="protein sequence ID" value="MPC97309.1"/>
    <property type="molecule type" value="Genomic_DNA"/>
</dbReference>
<gene>
    <name evidence="2" type="ORF">E2C01_092620</name>
</gene>
<sequence length="88" mass="9216">MSRGGERNRAALDWDLPRRPSSTTAPTPSPAVPPPSRQVSEAYFCRQVSTGGGGARGGGGRGRLGVAGRSWGESVTRRRLRPVTASIA</sequence>